<feature type="compositionally biased region" description="Low complexity" evidence="6">
    <location>
        <begin position="289"/>
        <end position="304"/>
    </location>
</feature>
<comment type="similarity">
    <text evidence="4">Belongs to the methyl-accepting chemotaxis (MCP) protein family.</text>
</comment>
<evidence type="ECO:0000256" key="1">
    <source>
        <dbReference type="ARBA" id="ARBA00004370"/>
    </source>
</evidence>
<evidence type="ECO:0000259" key="9">
    <source>
        <dbReference type="PROSITE" id="PS50885"/>
    </source>
</evidence>
<dbReference type="InterPro" id="IPR051310">
    <property type="entry name" value="MCP_chemotaxis"/>
</dbReference>
<evidence type="ECO:0000256" key="4">
    <source>
        <dbReference type="ARBA" id="ARBA00029447"/>
    </source>
</evidence>
<dbReference type="GO" id="GO:0007165">
    <property type="term" value="P:signal transduction"/>
    <property type="evidence" value="ECO:0007669"/>
    <property type="project" value="UniProtKB-KW"/>
</dbReference>
<organism evidence="10 11">
    <name type="scientific">Solemya pervernicosa gill symbiont</name>
    <dbReference type="NCBI Taxonomy" id="642797"/>
    <lineage>
        <taxon>Bacteria</taxon>
        <taxon>Pseudomonadati</taxon>
        <taxon>Pseudomonadota</taxon>
        <taxon>Gammaproteobacteria</taxon>
        <taxon>sulfur-oxidizing symbionts</taxon>
    </lineage>
</organism>
<evidence type="ECO:0000313" key="11">
    <source>
        <dbReference type="Proteomes" id="UP000191110"/>
    </source>
</evidence>
<dbReference type="Pfam" id="PF00015">
    <property type="entry name" value="MCPsignal"/>
    <property type="match status" value="1"/>
</dbReference>
<dbReference type="PANTHER" id="PTHR43531:SF14">
    <property type="entry name" value="METHYL-ACCEPTING CHEMOTAXIS PROTEIN I-RELATED"/>
    <property type="match status" value="1"/>
</dbReference>
<dbReference type="Pfam" id="PF12729">
    <property type="entry name" value="4HB_MCP_1"/>
    <property type="match status" value="1"/>
</dbReference>
<comment type="caution">
    <text evidence="10">The sequence shown here is derived from an EMBL/GenBank/DDBJ whole genome shotgun (WGS) entry which is preliminary data.</text>
</comment>
<evidence type="ECO:0000256" key="5">
    <source>
        <dbReference type="PROSITE-ProRule" id="PRU00284"/>
    </source>
</evidence>
<dbReference type="PRINTS" id="PR00260">
    <property type="entry name" value="CHEMTRNSDUCR"/>
</dbReference>
<dbReference type="Pfam" id="PF00672">
    <property type="entry name" value="HAMP"/>
    <property type="match status" value="1"/>
</dbReference>
<keyword evidence="3 5" id="KW-0807">Transducer</keyword>
<dbReference type="Proteomes" id="UP000191110">
    <property type="component" value="Unassembled WGS sequence"/>
</dbReference>
<dbReference type="AlphaFoldDB" id="A0A1T2L0E2"/>
<keyword evidence="11" id="KW-1185">Reference proteome</keyword>
<feature type="domain" description="T-SNARE coiled-coil homology" evidence="8">
    <location>
        <begin position="422"/>
        <end position="484"/>
    </location>
</feature>
<dbReference type="CDD" id="cd11386">
    <property type="entry name" value="MCP_signal"/>
    <property type="match status" value="1"/>
</dbReference>
<dbReference type="SMART" id="SM00304">
    <property type="entry name" value="HAMP"/>
    <property type="match status" value="1"/>
</dbReference>
<proteinExistence type="inferred from homology"/>
<evidence type="ECO:0008006" key="12">
    <source>
        <dbReference type="Google" id="ProtNLM"/>
    </source>
</evidence>
<sequence>MSIKARLIATLLLLSVLMVVIGYMGLHGMGENIAGLESVYKDRVVPLKDLKVIADEYAVNVVDTAHKVRNGNISPDQGVRNVQSAASTINSTWEAYLGTVLVEDEERLVAEIKPLKVIADEHLDELIDFLNRNDMEGLSQWTISDLYDGIDPISEKFGELIAVQLVVAKQVYDDEIVAYEATRNFAIGLIVLGLLAALTVGWILVRAITKPLGIAIEAADAIANGDLTRNVDVVSTDETGQLLSALKTMNEKLHSVVSEVREGTDVIASASNEIAMGNTDLSARTEEQASSLEETASSMEEMTSTVKQNADNARQANQLAASARDQASEGGEVVGNAVAAMAEINTASKKIADIISVIDEIAFQTNLLALNAAVEAARAGEQGRGFAVVAGEVRTLAQRSAEAAKEIKILIEDSVNKVEQGSALVDESGRTLEGIVDSVKKVTDIVSEIAAASSEQASGIDQINNAITQMDDVTQQNAALVEEAAAASKSMEDQASNLISQVSFADRHG</sequence>
<feature type="domain" description="HAMP" evidence="9">
    <location>
        <begin position="206"/>
        <end position="258"/>
    </location>
</feature>
<dbReference type="InterPro" id="IPR003660">
    <property type="entry name" value="HAMP_dom"/>
</dbReference>
<feature type="domain" description="Methyl-accepting transducer" evidence="7">
    <location>
        <begin position="263"/>
        <end position="492"/>
    </location>
</feature>
<evidence type="ECO:0000256" key="6">
    <source>
        <dbReference type="SAM" id="MobiDB-lite"/>
    </source>
</evidence>
<dbReference type="InterPro" id="IPR004090">
    <property type="entry name" value="Chemotax_Me-accpt_rcpt"/>
</dbReference>
<dbReference type="InterPro" id="IPR000727">
    <property type="entry name" value="T_SNARE_dom"/>
</dbReference>
<dbReference type="GO" id="GO:0006935">
    <property type="term" value="P:chemotaxis"/>
    <property type="evidence" value="ECO:0007669"/>
    <property type="project" value="InterPro"/>
</dbReference>
<evidence type="ECO:0000259" key="8">
    <source>
        <dbReference type="PROSITE" id="PS50192"/>
    </source>
</evidence>
<dbReference type="GO" id="GO:0004888">
    <property type="term" value="F:transmembrane signaling receptor activity"/>
    <property type="evidence" value="ECO:0007669"/>
    <property type="project" value="InterPro"/>
</dbReference>
<dbReference type="PANTHER" id="PTHR43531">
    <property type="entry name" value="PROTEIN ICFG"/>
    <property type="match status" value="1"/>
</dbReference>
<dbReference type="Gene3D" id="1.10.287.950">
    <property type="entry name" value="Methyl-accepting chemotaxis protein"/>
    <property type="match status" value="1"/>
</dbReference>
<dbReference type="InterPro" id="IPR004089">
    <property type="entry name" value="MCPsignal_dom"/>
</dbReference>
<comment type="subcellular location">
    <subcellularLocation>
        <location evidence="1">Membrane</location>
    </subcellularLocation>
</comment>
<dbReference type="PROSITE" id="PS50885">
    <property type="entry name" value="HAMP"/>
    <property type="match status" value="1"/>
</dbReference>
<dbReference type="GO" id="GO:0005886">
    <property type="term" value="C:plasma membrane"/>
    <property type="evidence" value="ECO:0007669"/>
    <property type="project" value="TreeGrafter"/>
</dbReference>
<reference evidence="10 11" key="1">
    <citation type="submission" date="2016-11" db="EMBL/GenBank/DDBJ databases">
        <title>Mixed transmission modes and dynamic genome evolution in an obligate animal-bacterial symbiosis.</title>
        <authorList>
            <person name="Russell S.L."/>
            <person name="Corbett-Detig R.B."/>
            <person name="Cavanaugh C.M."/>
        </authorList>
    </citation>
    <scope>NUCLEOTIDE SEQUENCE [LARGE SCALE GENOMIC DNA]</scope>
    <source>
        <strain evidence="10">Sveles-Q1</strain>
    </source>
</reference>
<dbReference type="EMBL" id="MPRL01000081">
    <property type="protein sequence ID" value="OOZ38569.1"/>
    <property type="molecule type" value="Genomic_DNA"/>
</dbReference>
<evidence type="ECO:0000256" key="3">
    <source>
        <dbReference type="ARBA" id="ARBA00023224"/>
    </source>
</evidence>
<dbReference type="SMART" id="SM00283">
    <property type="entry name" value="MA"/>
    <property type="match status" value="1"/>
</dbReference>
<feature type="region of interest" description="Disordered" evidence="6">
    <location>
        <begin position="281"/>
        <end position="304"/>
    </location>
</feature>
<accession>A0A1T2L0E2</accession>
<protein>
    <recommendedName>
        <fullName evidence="12">Methyl-accepting chemotaxis protein</fullName>
    </recommendedName>
</protein>
<dbReference type="PROSITE" id="PS50192">
    <property type="entry name" value="T_SNARE"/>
    <property type="match status" value="1"/>
</dbReference>
<evidence type="ECO:0000259" key="7">
    <source>
        <dbReference type="PROSITE" id="PS50111"/>
    </source>
</evidence>
<evidence type="ECO:0000313" key="10">
    <source>
        <dbReference type="EMBL" id="OOZ38569.1"/>
    </source>
</evidence>
<gene>
    <name evidence="10" type="ORF">BOW53_15010</name>
</gene>
<keyword evidence="2" id="KW-0488">Methylation</keyword>
<name>A0A1T2L0E2_9GAMM</name>
<dbReference type="InterPro" id="IPR024478">
    <property type="entry name" value="HlyB_4HB_MCP"/>
</dbReference>
<dbReference type="SUPFAM" id="SSF58104">
    <property type="entry name" value="Methyl-accepting chemotaxis protein (MCP) signaling domain"/>
    <property type="match status" value="1"/>
</dbReference>
<dbReference type="PROSITE" id="PS50111">
    <property type="entry name" value="CHEMOTAXIS_TRANSDUC_2"/>
    <property type="match status" value="1"/>
</dbReference>
<dbReference type="FunFam" id="1.10.287.950:FF:000001">
    <property type="entry name" value="Methyl-accepting chemotaxis sensory transducer"/>
    <property type="match status" value="1"/>
</dbReference>
<evidence type="ECO:0000256" key="2">
    <source>
        <dbReference type="ARBA" id="ARBA00022481"/>
    </source>
</evidence>